<protein>
    <submittedName>
        <fullName evidence="2">Uncharacterized protein</fullName>
    </submittedName>
</protein>
<feature type="region of interest" description="Disordered" evidence="1">
    <location>
        <begin position="69"/>
        <end position="104"/>
    </location>
</feature>
<dbReference type="OrthoDB" id="3788355at2759"/>
<feature type="compositionally biased region" description="Polar residues" evidence="1">
    <location>
        <begin position="288"/>
        <end position="303"/>
    </location>
</feature>
<evidence type="ECO:0000256" key="1">
    <source>
        <dbReference type="SAM" id="MobiDB-lite"/>
    </source>
</evidence>
<organism evidence="2 3">
    <name type="scientific">Didymella pomorum</name>
    <dbReference type="NCBI Taxonomy" id="749634"/>
    <lineage>
        <taxon>Eukaryota</taxon>
        <taxon>Fungi</taxon>
        <taxon>Dikarya</taxon>
        <taxon>Ascomycota</taxon>
        <taxon>Pezizomycotina</taxon>
        <taxon>Dothideomycetes</taxon>
        <taxon>Pleosporomycetidae</taxon>
        <taxon>Pleosporales</taxon>
        <taxon>Pleosporineae</taxon>
        <taxon>Didymellaceae</taxon>
        <taxon>Didymella</taxon>
    </lineage>
</organism>
<gene>
    <name evidence="2" type="ORF">N0V91_007485</name>
</gene>
<feature type="region of interest" description="Disordered" evidence="1">
    <location>
        <begin position="271"/>
        <end position="329"/>
    </location>
</feature>
<reference evidence="2" key="1">
    <citation type="submission" date="2022-10" db="EMBL/GenBank/DDBJ databases">
        <title>Tapping the CABI collections for fungal endophytes: first genome assemblies for Collariella, Neodidymelliopsis, Ascochyta clinopodiicola, Didymella pomorum, Didymosphaeria variabile, Neocosmospora piperis and Neocucurbitaria cava.</title>
        <authorList>
            <person name="Hill R."/>
        </authorList>
    </citation>
    <scope>NUCLEOTIDE SEQUENCE</scope>
    <source>
        <strain evidence="2">IMI 355091</strain>
    </source>
</reference>
<evidence type="ECO:0000313" key="2">
    <source>
        <dbReference type="EMBL" id="KAJ4402124.1"/>
    </source>
</evidence>
<dbReference type="AlphaFoldDB" id="A0A9W8ZCV9"/>
<dbReference type="EMBL" id="JAPEVA010000065">
    <property type="protein sequence ID" value="KAJ4402124.1"/>
    <property type="molecule type" value="Genomic_DNA"/>
</dbReference>
<proteinExistence type="predicted"/>
<feature type="compositionally biased region" description="Low complexity" evidence="1">
    <location>
        <begin position="237"/>
        <end position="250"/>
    </location>
</feature>
<name>A0A9W8ZCV9_9PLEO</name>
<dbReference type="Proteomes" id="UP001140510">
    <property type="component" value="Unassembled WGS sequence"/>
</dbReference>
<accession>A0A9W8ZCV9</accession>
<evidence type="ECO:0000313" key="3">
    <source>
        <dbReference type="Proteomes" id="UP001140510"/>
    </source>
</evidence>
<keyword evidence="3" id="KW-1185">Reference proteome</keyword>
<comment type="caution">
    <text evidence="2">The sequence shown here is derived from an EMBL/GenBank/DDBJ whole genome shotgun (WGS) entry which is preliminary data.</text>
</comment>
<feature type="region of interest" description="Disordered" evidence="1">
    <location>
        <begin position="224"/>
        <end position="250"/>
    </location>
</feature>
<sequence length="329" mass="35271">MHCYSTIDLGTPYHDPASPLYHQSLRSSRAPSDTVTTTNMTHASQLSPDYFSHKPRSFLSIHTDFDEKLAASQTPSHDRDRGRRTSRLVGYEQPSPGAAPGPRVPRSRTLLRLLLLIAVLLLVSLGWRCEAVGCKGRGGGALVGDYISSSSYVGGGSVVAGWGTPEGMDLSGIWDRPSWGGERQGQEKAQGSSTLDAFRDDLRDEEGELVGTEEGNEQVVEWDDEGGEFGAGEGDAGEQVQEGEANEGQQGEVEYELYEAPVVATIDEPVSEMTSSTEGDVDNGAVATVTQPDAVSNVQPNAQQDDHQVAESATLAQKSSWLGTMDGLW</sequence>